<dbReference type="InterPro" id="IPR021896">
    <property type="entry name" value="THAP9-like_HTH"/>
</dbReference>
<dbReference type="EMBL" id="AMQN01004475">
    <property type="status" value="NOT_ANNOTATED_CDS"/>
    <property type="molecule type" value="Genomic_DNA"/>
</dbReference>
<keyword evidence="5" id="KW-1185">Reference proteome</keyword>
<reference evidence="3 5" key="2">
    <citation type="journal article" date="2013" name="Nature">
        <title>Insights into bilaterian evolution from three spiralian genomes.</title>
        <authorList>
            <person name="Simakov O."/>
            <person name="Marletaz F."/>
            <person name="Cho S.J."/>
            <person name="Edsinger-Gonzales E."/>
            <person name="Havlak P."/>
            <person name="Hellsten U."/>
            <person name="Kuo D.H."/>
            <person name="Larsson T."/>
            <person name="Lv J."/>
            <person name="Arendt D."/>
            <person name="Savage R."/>
            <person name="Osoegawa K."/>
            <person name="de Jong P."/>
            <person name="Grimwood J."/>
            <person name="Chapman J.A."/>
            <person name="Shapiro H."/>
            <person name="Aerts A."/>
            <person name="Otillar R.P."/>
            <person name="Terry A.Y."/>
            <person name="Boore J.L."/>
            <person name="Grigoriev I.V."/>
            <person name="Lindberg D.R."/>
            <person name="Seaver E.C."/>
            <person name="Weisblat D.A."/>
            <person name="Putnam N.H."/>
            <person name="Rokhsar D.S."/>
        </authorList>
    </citation>
    <scope>NUCLEOTIDE SEQUENCE</scope>
    <source>
        <strain evidence="3 5">I ESC-2004</strain>
    </source>
</reference>
<evidence type="ECO:0000313" key="3">
    <source>
        <dbReference type="EMBL" id="ELU15698.1"/>
    </source>
</evidence>
<dbReference type="AlphaFoldDB" id="R7VA67"/>
<dbReference type="HOGENOM" id="CLU_1143480_0_0_1"/>
<gene>
    <name evidence="3" type="ORF">CAPTEDRAFT_201116</name>
</gene>
<proteinExistence type="predicted"/>
<dbReference type="EMBL" id="AMQN01004474">
    <property type="status" value="NOT_ANNOTATED_CDS"/>
    <property type="molecule type" value="Genomic_DNA"/>
</dbReference>
<evidence type="ECO:0000256" key="1">
    <source>
        <dbReference type="SAM" id="Coils"/>
    </source>
</evidence>
<evidence type="ECO:0000259" key="2">
    <source>
        <dbReference type="Pfam" id="PF12017"/>
    </source>
</evidence>
<dbReference type="EMBL" id="AMQN01004473">
    <property type="status" value="NOT_ANNOTATED_CDS"/>
    <property type="molecule type" value="Genomic_DNA"/>
</dbReference>
<reference evidence="5" key="1">
    <citation type="submission" date="2012-12" db="EMBL/GenBank/DDBJ databases">
        <authorList>
            <person name="Hellsten U."/>
            <person name="Grimwood J."/>
            <person name="Chapman J.A."/>
            <person name="Shapiro H."/>
            <person name="Aerts A."/>
            <person name="Otillar R.P."/>
            <person name="Terry A.Y."/>
            <person name="Boore J.L."/>
            <person name="Simakov O."/>
            <person name="Marletaz F."/>
            <person name="Cho S.-J."/>
            <person name="Edsinger-Gonzales E."/>
            <person name="Havlak P."/>
            <person name="Kuo D.-H."/>
            <person name="Larsson T."/>
            <person name="Lv J."/>
            <person name="Arendt D."/>
            <person name="Savage R."/>
            <person name="Osoegawa K."/>
            <person name="de Jong P."/>
            <person name="Lindberg D.R."/>
            <person name="Seaver E.C."/>
            <person name="Weisblat D.A."/>
            <person name="Putnam N.H."/>
            <person name="Grigoriev I.V."/>
            <person name="Rokhsar D.S."/>
        </authorList>
    </citation>
    <scope>NUCLEOTIDE SEQUENCE</scope>
    <source>
        <strain evidence="5">I ESC-2004</strain>
    </source>
</reference>
<organism evidence="3">
    <name type="scientific">Capitella teleta</name>
    <name type="common">Polychaete worm</name>
    <dbReference type="NCBI Taxonomy" id="283909"/>
    <lineage>
        <taxon>Eukaryota</taxon>
        <taxon>Metazoa</taxon>
        <taxon>Spiralia</taxon>
        <taxon>Lophotrochozoa</taxon>
        <taxon>Annelida</taxon>
        <taxon>Polychaeta</taxon>
        <taxon>Sedentaria</taxon>
        <taxon>Scolecida</taxon>
        <taxon>Capitellidae</taxon>
        <taxon>Capitella</taxon>
    </lineage>
</organism>
<dbReference type="GO" id="GO:0003676">
    <property type="term" value="F:nucleic acid binding"/>
    <property type="evidence" value="ECO:0007669"/>
    <property type="project" value="InterPro"/>
</dbReference>
<protein>
    <recommendedName>
        <fullName evidence="2">THAP9-like helix-turn-helix domain-containing protein</fullName>
    </recommendedName>
</protein>
<dbReference type="EMBL" id="KB293638">
    <property type="protein sequence ID" value="ELU15698.1"/>
    <property type="molecule type" value="Genomic_DNA"/>
</dbReference>
<sequence length="243" mass="27849">MVRSKVRILSEELKGLKKELKNTAAREQSAKERLSDSLQKLKEQNFINAELHLKLEVYEDIPVELFSRPTSGYSEQQKDFAILHLYSPKAYEFIKGYLCLPSSRTIRSLTALSNCDITHPYLLSILTKQNNLVRKGKLVVFIWCPSHVGILGNEVADRLAKQALVMPVTKLPLPHTDYKSPIRSYVKSLWQNEWDEETDNKLHSIQPVISEWKQGPQIDRRAVLTATEVVQSRILRGIPSITE</sequence>
<keyword evidence="1" id="KW-0175">Coiled coil</keyword>
<evidence type="ECO:0000313" key="4">
    <source>
        <dbReference type="EnsemblMetazoa" id="CapteP201116"/>
    </source>
</evidence>
<feature type="coiled-coil region" evidence="1">
    <location>
        <begin position="6"/>
        <end position="44"/>
    </location>
</feature>
<accession>R7VA67</accession>
<reference evidence="4" key="3">
    <citation type="submission" date="2015-06" db="UniProtKB">
        <authorList>
            <consortium name="EnsemblMetazoa"/>
        </authorList>
    </citation>
    <scope>IDENTIFICATION</scope>
</reference>
<dbReference type="OrthoDB" id="6159136at2759"/>
<dbReference type="EnsemblMetazoa" id="CapteT201116">
    <property type="protein sequence ID" value="CapteP201116"/>
    <property type="gene ID" value="CapteG201116"/>
</dbReference>
<feature type="domain" description="THAP9-like helix-turn-helix" evidence="2">
    <location>
        <begin position="40"/>
        <end position="107"/>
    </location>
</feature>
<dbReference type="Pfam" id="PF12017">
    <property type="entry name" value="Tnp_P_element"/>
    <property type="match status" value="1"/>
</dbReference>
<name>R7VA67_CAPTE</name>
<dbReference type="Proteomes" id="UP000014760">
    <property type="component" value="Unassembled WGS sequence"/>
</dbReference>
<dbReference type="InterPro" id="IPR036397">
    <property type="entry name" value="RNaseH_sf"/>
</dbReference>
<dbReference type="Gene3D" id="3.30.420.10">
    <property type="entry name" value="Ribonuclease H-like superfamily/Ribonuclease H"/>
    <property type="match status" value="1"/>
</dbReference>
<dbReference type="InterPro" id="IPR012337">
    <property type="entry name" value="RNaseH-like_sf"/>
</dbReference>
<evidence type="ECO:0000313" key="5">
    <source>
        <dbReference type="Proteomes" id="UP000014760"/>
    </source>
</evidence>
<dbReference type="SUPFAM" id="SSF53098">
    <property type="entry name" value="Ribonuclease H-like"/>
    <property type="match status" value="1"/>
</dbReference>